<feature type="domain" description="HTH merR-type" evidence="1">
    <location>
        <begin position="26"/>
        <end position="96"/>
    </location>
</feature>
<dbReference type="GO" id="GO:0003677">
    <property type="term" value="F:DNA binding"/>
    <property type="evidence" value="ECO:0007669"/>
    <property type="project" value="InterPro"/>
</dbReference>
<dbReference type="SMART" id="SM00422">
    <property type="entry name" value="HTH_MERR"/>
    <property type="match status" value="1"/>
</dbReference>
<sequence>MIEPVAQKNKEKTKALKRLPGTKVYHNIREVGEMTSLKPYVLRFWESEFPQLRPRLSRGGRRQYQLDDIKMVLMIKKLLYEDGFTIAGARTRLAEIREQDPDQMEIPFNQFRERSQLGQIIEDLRVMLKSL</sequence>
<evidence type="ECO:0000313" key="3">
    <source>
        <dbReference type="Proteomes" id="UP000177230"/>
    </source>
</evidence>
<dbReference type="SUPFAM" id="SSF46955">
    <property type="entry name" value="Putative DNA-binding domain"/>
    <property type="match status" value="1"/>
</dbReference>
<evidence type="ECO:0000259" key="1">
    <source>
        <dbReference type="SMART" id="SM00422"/>
    </source>
</evidence>
<reference evidence="2 3" key="1">
    <citation type="journal article" date="2016" name="Nat. Commun.">
        <title>Thousands of microbial genomes shed light on interconnected biogeochemical processes in an aquifer system.</title>
        <authorList>
            <person name="Anantharaman K."/>
            <person name="Brown C.T."/>
            <person name="Hug L.A."/>
            <person name="Sharon I."/>
            <person name="Castelle C.J."/>
            <person name="Probst A.J."/>
            <person name="Thomas B.C."/>
            <person name="Singh A."/>
            <person name="Wilkins M.J."/>
            <person name="Karaoz U."/>
            <person name="Brodie E.L."/>
            <person name="Williams K.H."/>
            <person name="Hubbard S.S."/>
            <person name="Banfield J.F."/>
        </authorList>
    </citation>
    <scope>NUCLEOTIDE SEQUENCE [LARGE SCALE GENOMIC DNA]</scope>
</reference>
<dbReference type="Proteomes" id="UP000177230">
    <property type="component" value="Unassembled WGS sequence"/>
</dbReference>
<dbReference type="GO" id="GO:0006355">
    <property type="term" value="P:regulation of DNA-templated transcription"/>
    <property type="evidence" value="ECO:0007669"/>
    <property type="project" value="InterPro"/>
</dbReference>
<dbReference type="CDD" id="cd04765">
    <property type="entry name" value="HTH_MlrA-like_sg2"/>
    <property type="match status" value="1"/>
</dbReference>
<protein>
    <recommendedName>
        <fullName evidence="1">HTH merR-type domain-containing protein</fullName>
    </recommendedName>
</protein>
<accession>A0A1F5RGB7</accession>
<proteinExistence type="predicted"/>
<gene>
    <name evidence="2" type="ORF">A2024_00140</name>
</gene>
<dbReference type="Pfam" id="PF13411">
    <property type="entry name" value="MerR_1"/>
    <property type="match status" value="1"/>
</dbReference>
<dbReference type="EMBL" id="MFFM01000020">
    <property type="protein sequence ID" value="OGF13364.1"/>
    <property type="molecule type" value="Genomic_DNA"/>
</dbReference>
<evidence type="ECO:0000313" key="2">
    <source>
        <dbReference type="EMBL" id="OGF13364.1"/>
    </source>
</evidence>
<name>A0A1F5RGB7_9BACT</name>
<comment type="caution">
    <text evidence="2">The sequence shown here is derived from an EMBL/GenBank/DDBJ whole genome shotgun (WGS) entry which is preliminary data.</text>
</comment>
<dbReference type="Gene3D" id="1.10.1660.10">
    <property type="match status" value="1"/>
</dbReference>
<organism evidence="2 3">
    <name type="scientific">Candidatus Edwardsbacteria bacterium GWF2_54_11</name>
    <dbReference type="NCBI Taxonomy" id="1817851"/>
    <lineage>
        <taxon>Bacteria</taxon>
        <taxon>Candidatus Edwardsiibacteriota</taxon>
    </lineage>
</organism>
<dbReference type="InterPro" id="IPR000551">
    <property type="entry name" value="MerR-type_HTH_dom"/>
</dbReference>
<dbReference type="AlphaFoldDB" id="A0A1F5RGB7"/>
<dbReference type="InterPro" id="IPR009061">
    <property type="entry name" value="DNA-bd_dom_put_sf"/>
</dbReference>